<protein>
    <submittedName>
        <fullName evidence="2">Uncharacterized protein</fullName>
    </submittedName>
</protein>
<dbReference type="AlphaFoldDB" id="A0A0B6ZHL0"/>
<dbReference type="EMBL" id="HACG01021138">
    <property type="protein sequence ID" value="CEK68003.1"/>
    <property type="molecule type" value="Transcribed_RNA"/>
</dbReference>
<gene>
    <name evidence="2" type="primary">ORF64729</name>
</gene>
<evidence type="ECO:0000256" key="1">
    <source>
        <dbReference type="SAM" id="MobiDB-lite"/>
    </source>
</evidence>
<proteinExistence type="predicted"/>
<feature type="region of interest" description="Disordered" evidence="1">
    <location>
        <begin position="12"/>
        <end position="34"/>
    </location>
</feature>
<organism evidence="2">
    <name type="scientific">Arion vulgaris</name>
    <dbReference type="NCBI Taxonomy" id="1028688"/>
    <lineage>
        <taxon>Eukaryota</taxon>
        <taxon>Metazoa</taxon>
        <taxon>Spiralia</taxon>
        <taxon>Lophotrochozoa</taxon>
        <taxon>Mollusca</taxon>
        <taxon>Gastropoda</taxon>
        <taxon>Heterobranchia</taxon>
        <taxon>Euthyneura</taxon>
        <taxon>Panpulmonata</taxon>
        <taxon>Eupulmonata</taxon>
        <taxon>Stylommatophora</taxon>
        <taxon>Helicina</taxon>
        <taxon>Arionoidea</taxon>
        <taxon>Arionidae</taxon>
        <taxon>Arion</taxon>
    </lineage>
</organism>
<evidence type="ECO:0000313" key="2">
    <source>
        <dbReference type="EMBL" id="CEK68003.1"/>
    </source>
</evidence>
<sequence>MYVCARTLTETTSKISSNNTDLQQPSHKLSSEMETLSISPHAQNNQTCTCKEPTVE</sequence>
<reference evidence="2" key="1">
    <citation type="submission" date="2014-12" db="EMBL/GenBank/DDBJ databases">
        <title>Insight into the proteome of Arion vulgaris.</title>
        <authorList>
            <person name="Aradska J."/>
            <person name="Bulat T."/>
            <person name="Smidak R."/>
            <person name="Sarate P."/>
            <person name="Gangsoo J."/>
            <person name="Sialana F."/>
            <person name="Bilban M."/>
            <person name="Lubec G."/>
        </authorList>
    </citation>
    <scope>NUCLEOTIDE SEQUENCE</scope>
    <source>
        <tissue evidence="2">Skin</tissue>
    </source>
</reference>
<name>A0A0B6ZHL0_9EUPU</name>
<accession>A0A0B6ZHL0</accession>